<dbReference type="Gramene" id="Os04t0118450-00">
    <property type="protein sequence ID" value="Os04t0118450-00"/>
    <property type="gene ID" value="Os04g0118450"/>
</dbReference>
<accession>A0A0P0W6P2</accession>
<feature type="region of interest" description="Disordered" evidence="1">
    <location>
        <begin position="88"/>
        <end position="111"/>
    </location>
</feature>
<reference evidence="2 3" key="3">
    <citation type="journal article" date="2013" name="Rice">
        <title>Improvement of the Oryza sativa Nipponbare reference genome using next generation sequence and optical map data.</title>
        <authorList>
            <person name="Kawahara Y."/>
            <person name="de la Bastide M."/>
            <person name="Hamilton J.P."/>
            <person name="Kanamori H."/>
            <person name="McCombie W.R."/>
            <person name="Ouyang S."/>
            <person name="Schwartz D.C."/>
            <person name="Tanaka T."/>
            <person name="Wu J."/>
            <person name="Zhou S."/>
            <person name="Childs K.L."/>
            <person name="Davidson R.M."/>
            <person name="Lin H."/>
            <person name="Quesada-Ocampo L."/>
            <person name="Vaillancourt B."/>
            <person name="Sakai H."/>
            <person name="Lee S.S."/>
            <person name="Kim J."/>
            <person name="Numa H."/>
            <person name="Itoh T."/>
            <person name="Buell C.R."/>
            <person name="Matsumoto T."/>
        </authorList>
    </citation>
    <scope>NUCLEOTIDE SEQUENCE [LARGE SCALE GENOMIC DNA]</scope>
    <source>
        <strain evidence="3">cv. Nipponbare</strain>
    </source>
</reference>
<proteinExistence type="predicted"/>
<protein>
    <submittedName>
        <fullName evidence="2">Os04g0118450 protein</fullName>
    </submittedName>
</protein>
<dbReference type="PaxDb" id="39947-A0A0P0W6P2"/>
<dbReference type="AlphaFoldDB" id="A0A0P0W6P2"/>
<evidence type="ECO:0000313" key="3">
    <source>
        <dbReference type="Proteomes" id="UP000059680"/>
    </source>
</evidence>
<evidence type="ECO:0000256" key="1">
    <source>
        <dbReference type="SAM" id="MobiDB-lite"/>
    </source>
</evidence>
<reference evidence="2 3" key="2">
    <citation type="journal article" date="2013" name="Plant Cell Physiol.">
        <title>Rice Annotation Project Database (RAP-DB): an integrative and interactive database for rice genomics.</title>
        <authorList>
            <person name="Sakai H."/>
            <person name="Lee S.S."/>
            <person name="Tanaka T."/>
            <person name="Numa H."/>
            <person name="Kim J."/>
            <person name="Kawahara Y."/>
            <person name="Wakimoto H."/>
            <person name="Yang C.C."/>
            <person name="Iwamoto M."/>
            <person name="Abe T."/>
            <person name="Yamada Y."/>
            <person name="Muto A."/>
            <person name="Inokuchi H."/>
            <person name="Ikemura T."/>
            <person name="Matsumoto T."/>
            <person name="Sasaki T."/>
            <person name="Itoh T."/>
        </authorList>
    </citation>
    <scope>NUCLEOTIDE SEQUENCE [LARGE SCALE GENOMIC DNA]</scope>
    <source>
        <strain evidence="3">cv. Nipponbare</strain>
    </source>
</reference>
<dbReference type="AntiFam" id="ANF00072">
    <property type="entry name" value="Shadow ORF (opposite TypA)"/>
</dbReference>
<name>A0A0P0W6P2_ORYSJ</name>
<gene>
    <name evidence="2" type="ordered locus">Os04g0118450</name>
    <name evidence="2" type="ORF">OSNPB_040118450</name>
</gene>
<sequence length="111" mass="12543">MQTSRESNSSLLRVNLDITKERVFICCHNDIGILNDTGKGLIRLLTFDLKLKEAPVHLVHSKDRPNPLTKSLAEHSFSLHTDTLNTVNNHQSTISNTKSSSDLRRKINVPR</sequence>
<feature type="compositionally biased region" description="Polar residues" evidence="1">
    <location>
        <begin position="88"/>
        <end position="100"/>
    </location>
</feature>
<reference evidence="3" key="1">
    <citation type="journal article" date="2005" name="Nature">
        <title>The map-based sequence of the rice genome.</title>
        <authorList>
            <consortium name="International rice genome sequencing project (IRGSP)"/>
            <person name="Matsumoto T."/>
            <person name="Wu J."/>
            <person name="Kanamori H."/>
            <person name="Katayose Y."/>
            <person name="Fujisawa M."/>
            <person name="Namiki N."/>
            <person name="Mizuno H."/>
            <person name="Yamamoto K."/>
            <person name="Antonio B.A."/>
            <person name="Baba T."/>
            <person name="Sakata K."/>
            <person name="Nagamura Y."/>
            <person name="Aoki H."/>
            <person name="Arikawa K."/>
            <person name="Arita K."/>
            <person name="Bito T."/>
            <person name="Chiden Y."/>
            <person name="Fujitsuka N."/>
            <person name="Fukunaka R."/>
            <person name="Hamada M."/>
            <person name="Harada C."/>
            <person name="Hayashi A."/>
            <person name="Hijishita S."/>
            <person name="Honda M."/>
            <person name="Hosokawa S."/>
            <person name="Ichikawa Y."/>
            <person name="Idonuma A."/>
            <person name="Iijima M."/>
            <person name="Ikeda M."/>
            <person name="Ikeno M."/>
            <person name="Ito K."/>
            <person name="Ito S."/>
            <person name="Ito T."/>
            <person name="Ito Y."/>
            <person name="Ito Y."/>
            <person name="Iwabuchi A."/>
            <person name="Kamiya K."/>
            <person name="Karasawa W."/>
            <person name="Kurita K."/>
            <person name="Katagiri S."/>
            <person name="Kikuta A."/>
            <person name="Kobayashi H."/>
            <person name="Kobayashi N."/>
            <person name="Machita K."/>
            <person name="Maehara T."/>
            <person name="Masukawa M."/>
            <person name="Mizubayashi T."/>
            <person name="Mukai Y."/>
            <person name="Nagasaki H."/>
            <person name="Nagata Y."/>
            <person name="Naito S."/>
            <person name="Nakashima M."/>
            <person name="Nakama Y."/>
            <person name="Nakamichi Y."/>
            <person name="Nakamura M."/>
            <person name="Meguro A."/>
            <person name="Negishi M."/>
            <person name="Ohta I."/>
            <person name="Ohta T."/>
            <person name="Okamoto M."/>
            <person name="Ono N."/>
            <person name="Saji S."/>
            <person name="Sakaguchi M."/>
            <person name="Sakai K."/>
            <person name="Shibata M."/>
            <person name="Shimokawa T."/>
            <person name="Song J."/>
            <person name="Takazaki Y."/>
            <person name="Terasawa K."/>
            <person name="Tsugane M."/>
            <person name="Tsuji K."/>
            <person name="Ueda S."/>
            <person name="Waki K."/>
            <person name="Yamagata H."/>
            <person name="Yamamoto M."/>
            <person name="Yamamoto S."/>
            <person name="Yamane H."/>
            <person name="Yoshiki S."/>
            <person name="Yoshihara R."/>
            <person name="Yukawa K."/>
            <person name="Zhong H."/>
            <person name="Yano M."/>
            <person name="Yuan Q."/>
            <person name="Ouyang S."/>
            <person name="Liu J."/>
            <person name="Jones K.M."/>
            <person name="Gansberger K."/>
            <person name="Moffat K."/>
            <person name="Hill J."/>
            <person name="Bera J."/>
            <person name="Fadrosh D."/>
            <person name="Jin S."/>
            <person name="Johri S."/>
            <person name="Kim M."/>
            <person name="Overton L."/>
            <person name="Reardon M."/>
            <person name="Tsitrin T."/>
            <person name="Vuong H."/>
            <person name="Weaver B."/>
            <person name="Ciecko A."/>
            <person name="Tallon L."/>
            <person name="Jackson J."/>
            <person name="Pai G."/>
            <person name="Aken S.V."/>
            <person name="Utterback T."/>
            <person name="Reidmuller S."/>
            <person name="Feldblyum T."/>
            <person name="Hsiao J."/>
            <person name="Zismann V."/>
            <person name="Iobst S."/>
            <person name="de Vazeille A.R."/>
            <person name="Buell C.R."/>
            <person name="Ying K."/>
            <person name="Li Y."/>
            <person name="Lu T."/>
            <person name="Huang Y."/>
            <person name="Zhao Q."/>
            <person name="Feng Q."/>
            <person name="Zhang L."/>
            <person name="Zhu J."/>
            <person name="Weng Q."/>
            <person name="Mu J."/>
            <person name="Lu Y."/>
            <person name="Fan D."/>
            <person name="Liu Y."/>
            <person name="Guan J."/>
            <person name="Zhang Y."/>
            <person name="Yu S."/>
            <person name="Liu X."/>
            <person name="Zhang Y."/>
            <person name="Hong G."/>
            <person name="Han B."/>
            <person name="Choisne N."/>
            <person name="Demange N."/>
            <person name="Orjeda G."/>
            <person name="Samain S."/>
            <person name="Cattolico L."/>
            <person name="Pelletier E."/>
            <person name="Couloux A."/>
            <person name="Segurens B."/>
            <person name="Wincker P."/>
            <person name="D'Hont A."/>
            <person name="Scarpelli C."/>
            <person name="Weissenbach J."/>
            <person name="Salanoubat M."/>
            <person name="Quetier F."/>
            <person name="Yu Y."/>
            <person name="Kim H.R."/>
            <person name="Rambo T."/>
            <person name="Currie J."/>
            <person name="Collura K."/>
            <person name="Luo M."/>
            <person name="Yang T."/>
            <person name="Ammiraju J.S.S."/>
            <person name="Engler F."/>
            <person name="Soderlund C."/>
            <person name="Wing R.A."/>
            <person name="Palmer L.E."/>
            <person name="de la Bastide M."/>
            <person name="Spiegel L."/>
            <person name="Nascimento L."/>
            <person name="Zutavern T."/>
            <person name="O'Shaughnessy A."/>
            <person name="Dike S."/>
            <person name="Dedhia N."/>
            <person name="Preston R."/>
            <person name="Balija V."/>
            <person name="McCombie W.R."/>
            <person name="Chow T."/>
            <person name="Chen H."/>
            <person name="Chung M."/>
            <person name="Chen C."/>
            <person name="Shaw J."/>
            <person name="Wu H."/>
            <person name="Hsiao K."/>
            <person name="Chao Y."/>
            <person name="Chu M."/>
            <person name="Cheng C."/>
            <person name="Hour A."/>
            <person name="Lee P."/>
            <person name="Lin S."/>
            <person name="Lin Y."/>
            <person name="Liou J."/>
            <person name="Liu S."/>
            <person name="Hsing Y."/>
            <person name="Raghuvanshi S."/>
            <person name="Mohanty A."/>
            <person name="Bharti A.K."/>
            <person name="Gaur A."/>
            <person name="Gupta V."/>
            <person name="Kumar D."/>
            <person name="Ravi V."/>
            <person name="Vij S."/>
            <person name="Kapur A."/>
            <person name="Khurana P."/>
            <person name="Khurana P."/>
            <person name="Khurana J.P."/>
            <person name="Tyagi A.K."/>
            <person name="Gaikwad K."/>
            <person name="Singh A."/>
            <person name="Dalal V."/>
            <person name="Srivastava S."/>
            <person name="Dixit A."/>
            <person name="Pal A.K."/>
            <person name="Ghazi I.A."/>
            <person name="Yadav M."/>
            <person name="Pandit A."/>
            <person name="Bhargava A."/>
            <person name="Sureshbabu K."/>
            <person name="Batra K."/>
            <person name="Sharma T.R."/>
            <person name="Mohapatra T."/>
            <person name="Singh N.K."/>
            <person name="Messing J."/>
            <person name="Nelson A.B."/>
            <person name="Fuks G."/>
            <person name="Kavchok S."/>
            <person name="Keizer G."/>
            <person name="Linton E."/>
            <person name="Llaca V."/>
            <person name="Song R."/>
            <person name="Tanyolac B."/>
            <person name="Young S."/>
            <person name="Ho-Il K."/>
            <person name="Hahn J.H."/>
            <person name="Sangsakoo G."/>
            <person name="Vanavichit A."/>
            <person name="de Mattos Luiz.A.T."/>
            <person name="Zimmer P.D."/>
            <person name="Malone G."/>
            <person name="Dellagostin O."/>
            <person name="de Oliveira A.C."/>
            <person name="Bevan M."/>
            <person name="Bancroft I."/>
            <person name="Minx P."/>
            <person name="Cordum H."/>
            <person name="Wilson R."/>
            <person name="Cheng Z."/>
            <person name="Jin W."/>
            <person name="Jiang J."/>
            <person name="Leong S.A."/>
            <person name="Iwama H."/>
            <person name="Gojobori T."/>
            <person name="Itoh T."/>
            <person name="Niimura Y."/>
            <person name="Fujii Y."/>
            <person name="Habara T."/>
            <person name="Sakai H."/>
            <person name="Sato Y."/>
            <person name="Wilson G."/>
            <person name="Kumar K."/>
            <person name="McCouch S."/>
            <person name="Juretic N."/>
            <person name="Hoen D."/>
            <person name="Wright S."/>
            <person name="Bruskiewich R."/>
            <person name="Bureau T."/>
            <person name="Miyao A."/>
            <person name="Hirochika H."/>
            <person name="Nishikawa T."/>
            <person name="Kadowaki K."/>
            <person name="Sugiura M."/>
            <person name="Burr B."/>
            <person name="Sasaki T."/>
        </authorList>
    </citation>
    <scope>NUCLEOTIDE SEQUENCE [LARGE SCALE GENOMIC DNA]</scope>
    <source>
        <strain evidence="3">cv. Nipponbare</strain>
    </source>
</reference>
<organism evidence="2 3">
    <name type="scientific">Oryza sativa subsp. japonica</name>
    <name type="common">Rice</name>
    <dbReference type="NCBI Taxonomy" id="39947"/>
    <lineage>
        <taxon>Eukaryota</taxon>
        <taxon>Viridiplantae</taxon>
        <taxon>Streptophyta</taxon>
        <taxon>Embryophyta</taxon>
        <taxon>Tracheophyta</taxon>
        <taxon>Spermatophyta</taxon>
        <taxon>Magnoliopsida</taxon>
        <taxon>Liliopsida</taxon>
        <taxon>Poales</taxon>
        <taxon>Poaceae</taxon>
        <taxon>BOP clade</taxon>
        <taxon>Oryzoideae</taxon>
        <taxon>Oryzeae</taxon>
        <taxon>Oryzinae</taxon>
        <taxon>Oryza</taxon>
        <taxon>Oryza sativa</taxon>
    </lineage>
</organism>
<dbReference type="Proteomes" id="UP000059680">
    <property type="component" value="Chromosome 4"/>
</dbReference>
<dbReference type="InParanoid" id="A0A0P0W6P2"/>
<evidence type="ECO:0000313" key="2">
    <source>
        <dbReference type="EMBL" id="BAS87631.1"/>
    </source>
</evidence>
<keyword evidence="3" id="KW-1185">Reference proteome</keyword>
<dbReference type="EMBL" id="AP014960">
    <property type="protein sequence ID" value="BAS87631.1"/>
    <property type="molecule type" value="Genomic_DNA"/>
</dbReference>